<keyword evidence="6" id="KW-0813">Transport</keyword>
<evidence type="ECO:0000259" key="7">
    <source>
        <dbReference type="PROSITE" id="PS51012"/>
    </source>
</evidence>
<evidence type="ECO:0000256" key="5">
    <source>
        <dbReference type="ARBA" id="ARBA00023251"/>
    </source>
</evidence>
<evidence type="ECO:0000313" key="9">
    <source>
        <dbReference type="Proteomes" id="UP001596074"/>
    </source>
</evidence>
<keyword evidence="6" id="KW-1003">Cell membrane</keyword>
<evidence type="ECO:0000256" key="2">
    <source>
        <dbReference type="ARBA" id="ARBA00022692"/>
    </source>
</evidence>
<feature type="transmembrane region" description="Helical" evidence="6">
    <location>
        <begin position="224"/>
        <end position="242"/>
    </location>
</feature>
<comment type="subcellular location">
    <subcellularLocation>
        <location evidence="6">Cell membrane</location>
        <topology evidence="6">Multi-pass membrane protein</topology>
    </subcellularLocation>
    <subcellularLocation>
        <location evidence="1">Membrane</location>
        <topology evidence="1">Multi-pass membrane protein</topology>
    </subcellularLocation>
</comment>
<dbReference type="PANTHER" id="PTHR43027:SF2">
    <property type="entry name" value="TRANSPORT PERMEASE PROTEIN"/>
    <property type="match status" value="1"/>
</dbReference>
<organism evidence="8 9">
    <name type="scientific">Actinomadura rugatobispora</name>
    <dbReference type="NCBI Taxonomy" id="1994"/>
    <lineage>
        <taxon>Bacteria</taxon>
        <taxon>Bacillati</taxon>
        <taxon>Actinomycetota</taxon>
        <taxon>Actinomycetes</taxon>
        <taxon>Streptosporangiales</taxon>
        <taxon>Thermomonosporaceae</taxon>
        <taxon>Actinomadura</taxon>
    </lineage>
</organism>
<proteinExistence type="inferred from homology"/>
<protein>
    <recommendedName>
        <fullName evidence="6">Transport permease protein</fullName>
    </recommendedName>
</protein>
<comment type="similarity">
    <text evidence="6">Belongs to the ABC-2 integral membrane protein family.</text>
</comment>
<reference evidence="9" key="1">
    <citation type="journal article" date="2019" name="Int. J. Syst. Evol. Microbiol.">
        <title>The Global Catalogue of Microorganisms (GCM) 10K type strain sequencing project: providing services to taxonomists for standard genome sequencing and annotation.</title>
        <authorList>
            <consortium name="The Broad Institute Genomics Platform"/>
            <consortium name="The Broad Institute Genome Sequencing Center for Infectious Disease"/>
            <person name="Wu L."/>
            <person name="Ma J."/>
        </authorList>
    </citation>
    <scope>NUCLEOTIDE SEQUENCE [LARGE SCALE GENOMIC DNA]</scope>
    <source>
        <strain evidence="9">KCTC 42087</strain>
    </source>
</reference>
<evidence type="ECO:0000256" key="6">
    <source>
        <dbReference type="RuleBase" id="RU361157"/>
    </source>
</evidence>
<dbReference type="PRINTS" id="PR00164">
    <property type="entry name" value="ABC2TRNSPORT"/>
</dbReference>
<dbReference type="EMBL" id="JBHSON010000117">
    <property type="protein sequence ID" value="MFC5753627.1"/>
    <property type="molecule type" value="Genomic_DNA"/>
</dbReference>
<feature type="transmembrane region" description="Helical" evidence="6">
    <location>
        <begin position="21"/>
        <end position="40"/>
    </location>
</feature>
<feature type="transmembrane region" description="Helical" evidence="6">
    <location>
        <begin position="135"/>
        <end position="157"/>
    </location>
</feature>
<name>A0ABW1AGJ3_9ACTN</name>
<dbReference type="InterPro" id="IPR052902">
    <property type="entry name" value="ABC-2_transporter"/>
</dbReference>
<dbReference type="PROSITE" id="PS51012">
    <property type="entry name" value="ABC_TM2"/>
    <property type="match status" value="1"/>
</dbReference>
<dbReference type="Pfam" id="PF01061">
    <property type="entry name" value="ABC2_membrane"/>
    <property type="match status" value="1"/>
</dbReference>
<dbReference type="PANTHER" id="PTHR43027">
    <property type="entry name" value="DOXORUBICIN RESISTANCE ABC TRANSPORTER PERMEASE PROTEIN DRRC-RELATED"/>
    <property type="match status" value="1"/>
</dbReference>
<evidence type="ECO:0000256" key="4">
    <source>
        <dbReference type="ARBA" id="ARBA00023136"/>
    </source>
</evidence>
<gene>
    <name evidence="8" type="ORF">ACFPZN_49100</name>
</gene>
<sequence>MRALRHMTLTEFKLFLRAPESVFFVPGLPLLLVVVFGVILDPGGAPDRLRDSLLAYFPAMVMVLTLAILTILIMPSTLAGYREKGILRRLATTPAGPGLVLVAQTLISAAMAVATLLLITVTGTLVFGWSAPGDLAGVAVAFVLGVAALLALGLFIASISVTGGMATGIGLFAFFPSLFLSGVAMPAESLPPGLARVGEYTPLGAAMRGLRDSRSGSFPETSHLLVLAVFALVFGAAAVKLFRWE</sequence>
<comment type="caution">
    <text evidence="8">The sequence shown here is derived from an EMBL/GenBank/DDBJ whole genome shotgun (WGS) entry which is preliminary data.</text>
</comment>
<keyword evidence="3 6" id="KW-1133">Transmembrane helix</keyword>
<accession>A0ABW1AGJ3</accession>
<keyword evidence="2 6" id="KW-0812">Transmembrane</keyword>
<feature type="transmembrane region" description="Helical" evidence="6">
    <location>
        <begin position="169"/>
        <end position="187"/>
    </location>
</feature>
<keyword evidence="4 6" id="KW-0472">Membrane</keyword>
<dbReference type="InterPro" id="IPR047817">
    <property type="entry name" value="ABC2_TM_bact-type"/>
</dbReference>
<feature type="transmembrane region" description="Helical" evidence="6">
    <location>
        <begin position="99"/>
        <end position="129"/>
    </location>
</feature>
<dbReference type="PIRSF" id="PIRSF006648">
    <property type="entry name" value="DrrB"/>
    <property type="match status" value="1"/>
</dbReference>
<dbReference type="RefSeq" id="WP_378290840.1">
    <property type="nucleotide sequence ID" value="NZ_JBHSON010000117.1"/>
</dbReference>
<dbReference type="InterPro" id="IPR013525">
    <property type="entry name" value="ABC2_TM"/>
</dbReference>
<evidence type="ECO:0000256" key="3">
    <source>
        <dbReference type="ARBA" id="ARBA00022989"/>
    </source>
</evidence>
<keyword evidence="5" id="KW-0046">Antibiotic resistance</keyword>
<feature type="transmembrane region" description="Helical" evidence="6">
    <location>
        <begin position="55"/>
        <end position="78"/>
    </location>
</feature>
<dbReference type="InterPro" id="IPR000412">
    <property type="entry name" value="ABC_2_transport"/>
</dbReference>
<feature type="domain" description="ABC transmembrane type-2" evidence="7">
    <location>
        <begin position="20"/>
        <end position="245"/>
    </location>
</feature>
<keyword evidence="9" id="KW-1185">Reference proteome</keyword>
<evidence type="ECO:0000313" key="8">
    <source>
        <dbReference type="EMBL" id="MFC5753627.1"/>
    </source>
</evidence>
<evidence type="ECO:0000256" key="1">
    <source>
        <dbReference type="ARBA" id="ARBA00004141"/>
    </source>
</evidence>
<dbReference type="Proteomes" id="UP001596074">
    <property type="component" value="Unassembled WGS sequence"/>
</dbReference>